<dbReference type="STRING" id="41997.RV16_GL001375"/>
<dbReference type="SUPFAM" id="SSF63520">
    <property type="entry name" value="PTS-regulatory domain, PRD"/>
    <property type="match status" value="1"/>
</dbReference>
<gene>
    <name evidence="1" type="ORF">OMQ_02085</name>
</gene>
<protein>
    <recommendedName>
        <fullName evidence="3">PRD domain-containing protein</fullName>
    </recommendedName>
</protein>
<dbReference type="EMBL" id="AHYT01000010">
    <property type="protein sequence ID" value="EOT26310.1"/>
    <property type="molecule type" value="Genomic_DNA"/>
</dbReference>
<dbReference type="HOGENOM" id="CLU_3251196_0_0_9"/>
<dbReference type="Proteomes" id="UP000014136">
    <property type="component" value="Unassembled WGS sequence"/>
</dbReference>
<accession>S0NEE1</accession>
<evidence type="ECO:0000313" key="2">
    <source>
        <dbReference type="Proteomes" id="UP000014136"/>
    </source>
</evidence>
<dbReference type="Gene3D" id="1.10.1790.10">
    <property type="entry name" value="PRD domain"/>
    <property type="match status" value="1"/>
</dbReference>
<evidence type="ECO:0000313" key="1">
    <source>
        <dbReference type="EMBL" id="EOT26310.1"/>
    </source>
</evidence>
<reference evidence="1 2" key="1">
    <citation type="submission" date="2013-03" db="EMBL/GenBank/DDBJ databases">
        <title>The Genome Sequence of Enterococcus saccharolyticus ATCC_43076 (Illumina only assembly).</title>
        <authorList>
            <consortium name="The Broad Institute Genomics Platform"/>
            <consortium name="The Broad Institute Genome Sequencing Center for Infectious Disease"/>
            <person name="Earl A."/>
            <person name="Russ C."/>
            <person name="Gilmore M."/>
            <person name="Surin D."/>
            <person name="Walker B."/>
            <person name="Young S."/>
            <person name="Zeng Q."/>
            <person name="Gargeya S."/>
            <person name="Fitzgerald M."/>
            <person name="Haas B."/>
            <person name="Abouelleil A."/>
            <person name="Allen A.W."/>
            <person name="Alvarado L."/>
            <person name="Arachchi H.M."/>
            <person name="Berlin A.M."/>
            <person name="Chapman S.B."/>
            <person name="Gainer-Dewar J."/>
            <person name="Goldberg J."/>
            <person name="Griggs A."/>
            <person name="Gujja S."/>
            <person name="Hansen M."/>
            <person name="Howarth C."/>
            <person name="Imamovic A."/>
            <person name="Ireland A."/>
            <person name="Larimer J."/>
            <person name="McCowan C."/>
            <person name="Murphy C."/>
            <person name="Pearson M."/>
            <person name="Poon T.W."/>
            <person name="Priest M."/>
            <person name="Roberts A."/>
            <person name="Saif S."/>
            <person name="Shea T."/>
            <person name="Sisk P."/>
            <person name="Sykes S."/>
            <person name="Wortman J."/>
            <person name="Nusbaum C."/>
            <person name="Birren B."/>
        </authorList>
    </citation>
    <scope>NUCLEOTIDE SEQUENCE [LARGE SCALE GENOMIC DNA]</scope>
    <source>
        <strain evidence="1 2">ATCC 43076</strain>
    </source>
</reference>
<comment type="caution">
    <text evidence="1">The sequence shown here is derived from an EMBL/GenBank/DDBJ whole genome shotgun (WGS) entry which is preliminary data.</text>
</comment>
<dbReference type="AlphaFoldDB" id="S0NEE1"/>
<dbReference type="GO" id="GO:0006355">
    <property type="term" value="P:regulation of DNA-templated transcription"/>
    <property type="evidence" value="ECO:0007669"/>
    <property type="project" value="InterPro"/>
</dbReference>
<keyword evidence="2" id="KW-1185">Reference proteome</keyword>
<dbReference type="InterPro" id="IPR036634">
    <property type="entry name" value="PRD_sf"/>
</dbReference>
<name>S0NEE1_9ENTE</name>
<sequence length="42" mass="5044">MKLRKKIRVLLIKNYQVSTTSEELGYLAIHIERLRIAKQMEE</sequence>
<evidence type="ECO:0008006" key="3">
    <source>
        <dbReference type="Google" id="ProtNLM"/>
    </source>
</evidence>
<proteinExistence type="predicted"/>
<organism evidence="1 2">
    <name type="scientific">Enterococcus saccharolyticus subsp. saccharolyticus ATCC 43076</name>
    <dbReference type="NCBI Taxonomy" id="1139996"/>
    <lineage>
        <taxon>Bacteria</taxon>
        <taxon>Bacillati</taxon>
        <taxon>Bacillota</taxon>
        <taxon>Bacilli</taxon>
        <taxon>Lactobacillales</taxon>
        <taxon>Enterococcaceae</taxon>
        <taxon>Enterococcus</taxon>
    </lineage>
</organism>
<dbReference type="PATRIC" id="fig|1139996.3.peg.2049"/>